<proteinExistence type="predicted"/>
<dbReference type="AlphaFoldDB" id="A0A9P8HHW8"/>
<protein>
    <submittedName>
        <fullName evidence="1">Uncharacterized protein</fullName>
    </submittedName>
</protein>
<accession>A0A9P8HHW8</accession>
<keyword evidence="2" id="KW-1185">Reference proteome</keyword>
<dbReference type="Proteomes" id="UP000826573">
    <property type="component" value="Unassembled WGS sequence"/>
</dbReference>
<organism evidence="1 2">
    <name type="scientific">Trichoderma semiorbis</name>
    <dbReference type="NCBI Taxonomy" id="1491008"/>
    <lineage>
        <taxon>Eukaryota</taxon>
        <taxon>Fungi</taxon>
        <taxon>Dikarya</taxon>
        <taxon>Ascomycota</taxon>
        <taxon>Pezizomycotina</taxon>
        <taxon>Sordariomycetes</taxon>
        <taxon>Hypocreomycetidae</taxon>
        <taxon>Hypocreales</taxon>
        <taxon>Hypocreaceae</taxon>
        <taxon>Trichoderma</taxon>
    </lineage>
</organism>
<gene>
    <name evidence="1" type="ORF">TsFJ059_006562</name>
</gene>
<evidence type="ECO:0000313" key="2">
    <source>
        <dbReference type="Proteomes" id="UP000826573"/>
    </source>
</evidence>
<dbReference type="EMBL" id="JAIMJC010000007">
    <property type="protein sequence ID" value="KAH0522766.1"/>
    <property type="molecule type" value="Genomic_DNA"/>
</dbReference>
<evidence type="ECO:0000313" key="1">
    <source>
        <dbReference type="EMBL" id="KAH0522766.1"/>
    </source>
</evidence>
<comment type="caution">
    <text evidence="1">The sequence shown here is derived from an EMBL/GenBank/DDBJ whole genome shotgun (WGS) entry which is preliminary data.</text>
</comment>
<reference evidence="1 2" key="1">
    <citation type="submission" date="2021-08" db="EMBL/GenBank/DDBJ databases">
        <title>The highly contiguous genome resource for Trichoderma semiorbis FJ059, a fungal antagonistic to plant pathogens.</title>
        <authorList>
            <person name="Liu T."/>
        </authorList>
    </citation>
    <scope>NUCLEOTIDE SEQUENCE [LARGE SCALE GENOMIC DNA]</scope>
    <source>
        <strain evidence="1 2">FJ059</strain>
    </source>
</reference>
<sequence length="126" mass="14353">MEEFHIDAELLSTFHEASEEDLRALAELYEDPANDGQIELYIYLCFLIFRKSRNTQSLEQAIQRAEGWAAVTAASHPDHNRRHSIMETLAVWRHQSRAIEEDILAVVGSSESRDSAAKLNFPLQLA</sequence>
<name>A0A9P8HHW8_9HYPO</name>